<dbReference type="AlphaFoldDB" id="A0A7S3IQ53"/>
<sequence length="164" mass="18716">MGCIGDLTQTMKKSNKAYLASQPSRRITEGKVLDMSIKEVFMSESDKIFNSGRIPQLKNQQDKKLADTLDRIEFRVGSKLREQLKEIGGNHEEAVESSLNSCFKLELGPILSKTLGTVARDIGVRNREGKYSQYLKEQRAIRKEMRRSMAEIEKTAEQELGYLR</sequence>
<dbReference type="EMBL" id="HBIH01023554">
    <property type="protein sequence ID" value="CAE0328784.1"/>
    <property type="molecule type" value="Transcribed_RNA"/>
</dbReference>
<evidence type="ECO:0000313" key="1">
    <source>
        <dbReference type="EMBL" id="CAE0328784.1"/>
    </source>
</evidence>
<reference evidence="1" key="1">
    <citation type="submission" date="2021-01" db="EMBL/GenBank/DDBJ databases">
        <authorList>
            <person name="Corre E."/>
            <person name="Pelletier E."/>
            <person name="Niang G."/>
            <person name="Scheremetjew M."/>
            <person name="Finn R."/>
            <person name="Kale V."/>
            <person name="Holt S."/>
            <person name="Cochrane G."/>
            <person name="Meng A."/>
            <person name="Brown T."/>
            <person name="Cohen L."/>
        </authorList>
    </citation>
    <scope>NUCLEOTIDE SEQUENCE</scope>
    <source>
        <strain evidence="1">S3</strain>
    </source>
</reference>
<protein>
    <submittedName>
        <fullName evidence="1">Uncharacterized protein</fullName>
    </submittedName>
</protein>
<organism evidence="1">
    <name type="scientific">Strombidium inclinatum</name>
    <dbReference type="NCBI Taxonomy" id="197538"/>
    <lineage>
        <taxon>Eukaryota</taxon>
        <taxon>Sar</taxon>
        <taxon>Alveolata</taxon>
        <taxon>Ciliophora</taxon>
        <taxon>Intramacronucleata</taxon>
        <taxon>Spirotrichea</taxon>
        <taxon>Oligotrichia</taxon>
        <taxon>Strombidiidae</taxon>
        <taxon>Strombidium</taxon>
    </lineage>
</organism>
<accession>A0A7S3IQ53</accession>
<proteinExistence type="predicted"/>
<gene>
    <name evidence="1" type="ORF">SINC0208_LOCUS9412</name>
</gene>
<name>A0A7S3IQ53_9SPIT</name>